<reference evidence="3" key="1">
    <citation type="submission" date="2020-10" db="EMBL/GenBank/DDBJ databases">
        <authorList>
            <person name="Gilroy R."/>
        </authorList>
    </citation>
    <scope>NUCLEOTIDE SEQUENCE</scope>
    <source>
        <strain evidence="3">CHK195-4489</strain>
    </source>
</reference>
<dbReference type="Proteomes" id="UP000824089">
    <property type="component" value="Unassembled WGS sequence"/>
</dbReference>
<evidence type="ECO:0000256" key="1">
    <source>
        <dbReference type="SAM" id="Phobius"/>
    </source>
</evidence>
<evidence type="ECO:0000313" key="4">
    <source>
        <dbReference type="Proteomes" id="UP000824089"/>
    </source>
</evidence>
<dbReference type="AlphaFoldDB" id="A0A9D1IAU9"/>
<dbReference type="GO" id="GO:0016020">
    <property type="term" value="C:membrane"/>
    <property type="evidence" value="ECO:0007669"/>
    <property type="project" value="InterPro"/>
</dbReference>
<feature type="transmembrane region" description="Helical" evidence="1">
    <location>
        <begin position="105"/>
        <end position="125"/>
    </location>
</feature>
<dbReference type="Gene3D" id="1.20.120.1220">
    <property type="match status" value="1"/>
</dbReference>
<protein>
    <submittedName>
        <fullName evidence="3">Prepilin peptidase</fullName>
    </submittedName>
</protein>
<sequence length="153" mass="16266">MMVCYDILFLLVIALAAGFDIKTRRIPNAISFSTIFPVIGKTCAKISEHSGNAERIKWLCIDMAGGLTVALLLTGIPFLVNRSVGGGDVKLSSLGGLYSGTEGSLTVLSTAFLLCAAAAIAMMAVRKRRIGTMPLAPFILLGTIHFLLFAYLP</sequence>
<feature type="transmembrane region" description="Helical" evidence="1">
    <location>
        <begin position="132"/>
        <end position="152"/>
    </location>
</feature>
<dbReference type="InterPro" id="IPR000045">
    <property type="entry name" value="Prepilin_IV_endopep_pep"/>
</dbReference>
<comment type="caution">
    <text evidence="3">The sequence shown here is derived from an EMBL/GenBank/DDBJ whole genome shotgun (WGS) entry which is preliminary data.</text>
</comment>
<keyword evidence="1" id="KW-1133">Transmembrane helix</keyword>
<feature type="transmembrane region" description="Helical" evidence="1">
    <location>
        <begin position="56"/>
        <end position="80"/>
    </location>
</feature>
<dbReference type="EMBL" id="DVMM01000149">
    <property type="protein sequence ID" value="HIU30055.1"/>
    <property type="molecule type" value="Genomic_DNA"/>
</dbReference>
<evidence type="ECO:0000259" key="2">
    <source>
        <dbReference type="Pfam" id="PF01478"/>
    </source>
</evidence>
<dbReference type="Pfam" id="PF01478">
    <property type="entry name" value="Peptidase_A24"/>
    <property type="match status" value="1"/>
</dbReference>
<proteinExistence type="predicted"/>
<name>A0A9D1IAU9_9CLOT</name>
<feature type="domain" description="Prepilin type IV endopeptidase peptidase" evidence="2">
    <location>
        <begin position="7"/>
        <end position="119"/>
    </location>
</feature>
<keyword evidence="1" id="KW-0472">Membrane</keyword>
<accession>A0A9D1IAU9</accession>
<dbReference type="GO" id="GO:0004190">
    <property type="term" value="F:aspartic-type endopeptidase activity"/>
    <property type="evidence" value="ECO:0007669"/>
    <property type="project" value="InterPro"/>
</dbReference>
<reference evidence="3" key="2">
    <citation type="journal article" date="2021" name="PeerJ">
        <title>Extensive microbial diversity within the chicken gut microbiome revealed by metagenomics and culture.</title>
        <authorList>
            <person name="Gilroy R."/>
            <person name="Ravi A."/>
            <person name="Getino M."/>
            <person name="Pursley I."/>
            <person name="Horton D.L."/>
            <person name="Alikhan N.F."/>
            <person name="Baker D."/>
            <person name="Gharbi K."/>
            <person name="Hall N."/>
            <person name="Watson M."/>
            <person name="Adriaenssens E.M."/>
            <person name="Foster-Nyarko E."/>
            <person name="Jarju S."/>
            <person name="Secka A."/>
            <person name="Antonio M."/>
            <person name="Oren A."/>
            <person name="Chaudhuri R.R."/>
            <person name="La Ragione R."/>
            <person name="Hildebrand F."/>
            <person name="Pallen M.J."/>
        </authorList>
    </citation>
    <scope>NUCLEOTIDE SEQUENCE</scope>
    <source>
        <strain evidence="3">CHK195-4489</strain>
    </source>
</reference>
<evidence type="ECO:0000313" key="3">
    <source>
        <dbReference type="EMBL" id="HIU30055.1"/>
    </source>
</evidence>
<organism evidence="3 4">
    <name type="scientific">Candidatus Egerieisoma faecipullorum</name>
    <dbReference type="NCBI Taxonomy" id="2840963"/>
    <lineage>
        <taxon>Bacteria</taxon>
        <taxon>Bacillati</taxon>
        <taxon>Bacillota</taxon>
        <taxon>Clostridia</taxon>
        <taxon>Eubacteriales</taxon>
        <taxon>Clostridiaceae</taxon>
        <taxon>Clostridiaceae incertae sedis</taxon>
        <taxon>Candidatus Egerieisoma</taxon>
    </lineage>
</organism>
<gene>
    <name evidence="3" type="ORF">IAD50_07160</name>
</gene>
<keyword evidence="1" id="KW-0812">Transmembrane</keyword>